<comment type="caution">
    <text evidence="7">The sequence shown here is derived from an EMBL/GenBank/DDBJ whole genome shotgun (WGS) entry which is preliminary data.</text>
</comment>
<evidence type="ECO:0000313" key="8">
    <source>
        <dbReference type="Proteomes" id="UP000266975"/>
    </source>
</evidence>
<comment type="cofactor">
    <cofactor evidence="1">
        <name>pyridoxal 5'-phosphate</name>
        <dbReference type="ChEBI" id="CHEBI:597326"/>
    </cofactor>
</comment>
<keyword evidence="3" id="KW-0663">Pyridoxal phosphate</keyword>
<dbReference type="Gene3D" id="3.40.640.10">
    <property type="entry name" value="Type I PLP-dependent aspartate aminotransferase-like (Major domain)"/>
    <property type="match status" value="1"/>
</dbReference>
<feature type="domain" description="Aminotransferase class I/classII large" evidence="6">
    <location>
        <begin position="32"/>
        <end position="370"/>
    </location>
</feature>
<evidence type="ECO:0000256" key="2">
    <source>
        <dbReference type="ARBA" id="ARBA00012224"/>
    </source>
</evidence>
<dbReference type="GO" id="GO:0047804">
    <property type="term" value="F:cysteine-S-conjugate beta-lyase activity"/>
    <property type="evidence" value="ECO:0007669"/>
    <property type="project" value="UniProtKB-EC"/>
</dbReference>
<dbReference type="Pfam" id="PF00155">
    <property type="entry name" value="Aminotran_1_2"/>
    <property type="match status" value="1"/>
</dbReference>
<evidence type="ECO:0000256" key="5">
    <source>
        <dbReference type="ARBA" id="ARBA00037974"/>
    </source>
</evidence>
<dbReference type="EMBL" id="PTJO01000003">
    <property type="protein sequence ID" value="RNE49602.1"/>
    <property type="molecule type" value="Genomic_DNA"/>
</dbReference>
<keyword evidence="4" id="KW-0456">Lyase</keyword>
<keyword evidence="8" id="KW-1185">Reference proteome</keyword>
<reference evidence="7 8" key="1">
    <citation type="submission" date="2018-02" db="EMBL/GenBank/DDBJ databases">
        <title>Corynebacterium alimpuense sp. nov., a marine obligate actinomycete isolated from sediments of Valparaiso bay, Chile.</title>
        <authorList>
            <person name="Claverias F."/>
            <person name="Gonzales-Siles L."/>
            <person name="Salva-Serra F."/>
            <person name="Inganaes E."/>
            <person name="Molin K."/>
            <person name="Cumsille A."/>
            <person name="Undabarrena A."/>
            <person name="Couve E."/>
            <person name="Moore E.R.B."/>
            <person name="Gomila M."/>
            <person name="Camara B."/>
        </authorList>
    </citation>
    <scope>NUCLEOTIDE SEQUENCE [LARGE SCALE GENOMIC DNA]</scope>
    <source>
        <strain evidence="7 8">CCUG 69366</strain>
    </source>
</reference>
<dbReference type="SUPFAM" id="SSF53383">
    <property type="entry name" value="PLP-dependent transferases"/>
    <property type="match status" value="1"/>
</dbReference>
<organism evidence="7 8">
    <name type="scientific">Corynebacterium alimapuense</name>
    <dbReference type="NCBI Taxonomy" id="1576874"/>
    <lineage>
        <taxon>Bacteria</taxon>
        <taxon>Bacillati</taxon>
        <taxon>Actinomycetota</taxon>
        <taxon>Actinomycetes</taxon>
        <taxon>Mycobacteriales</taxon>
        <taxon>Corynebacteriaceae</taxon>
        <taxon>Corynebacterium</taxon>
    </lineage>
</organism>
<keyword evidence="7" id="KW-0808">Transferase</keyword>
<dbReference type="PANTHER" id="PTHR43525">
    <property type="entry name" value="PROTEIN MALY"/>
    <property type="match status" value="1"/>
</dbReference>
<dbReference type="Gene3D" id="3.90.1150.10">
    <property type="entry name" value="Aspartate Aminotransferase, domain 1"/>
    <property type="match status" value="1"/>
</dbReference>
<dbReference type="InterPro" id="IPR004839">
    <property type="entry name" value="Aminotransferase_I/II_large"/>
</dbReference>
<dbReference type="AlphaFoldDB" id="A0A3M8KAP9"/>
<dbReference type="GO" id="GO:0008483">
    <property type="term" value="F:transaminase activity"/>
    <property type="evidence" value="ECO:0007669"/>
    <property type="project" value="UniProtKB-KW"/>
</dbReference>
<evidence type="ECO:0000256" key="4">
    <source>
        <dbReference type="ARBA" id="ARBA00023239"/>
    </source>
</evidence>
<comment type="similarity">
    <text evidence="5">Belongs to the class-II pyridoxal-phosphate-dependent aminotransferase family. MalY/PatB cystathionine beta-lyase subfamily.</text>
</comment>
<dbReference type="InterPro" id="IPR015421">
    <property type="entry name" value="PyrdxlP-dep_Trfase_major"/>
</dbReference>
<name>A0A3M8KAP9_9CORY</name>
<dbReference type="OrthoDB" id="3224382at2"/>
<evidence type="ECO:0000256" key="1">
    <source>
        <dbReference type="ARBA" id="ARBA00001933"/>
    </source>
</evidence>
<sequence>MEFPTLEQLKNRQTRKWTVYDDDVLPMWIAESDFSTFPPIKQAIAKAVENESFGYTPARSDLPEAVSDFYAHHYGWRPGPEAVLPVPDVVRGLLLAVEHMTRPDSSVIVPVPSYPPFLEIPKTAGREMVEINAYGGLDLAEIEAAFAAGAGSILLASPNNPLGYTFDEEFLTSLCALADRYNARVLVDEIHAPVVLDGTHIAAAGLNKVAAQVCVTVTATSKAWNIAGLKCAQMILTNPEDRKTWSKMTGVAKDGTSTLGIFAAIACYRLGEDYLADQAAYLRENRDLLVSELPKRVPGLKVTNPEATYLMWLDFSETAIGHLERPAVWLLENARLAFNDGLFFGTGGLHHTRLNFATSRELLEDALDRLESAFSELADS</sequence>
<evidence type="ECO:0000256" key="3">
    <source>
        <dbReference type="ARBA" id="ARBA00022898"/>
    </source>
</evidence>
<dbReference type="GO" id="GO:0030170">
    <property type="term" value="F:pyridoxal phosphate binding"/>
    <property type="evidence" value="ECO:0007669"/>
    <property type="project" value="InterPro"/>
</dbReference>
<dbReference type="EC" id="4.4.1.13" evidence="2"/>
<keyword evidence="7" id="KW-0032">Aminotransferase</keyword>
<dbReference type="CDD" id="cd00609">
    <property type="entry name" value="AAT_like"/>
    <property type="match status" value="1"/>
</dbReference>
<dbReference type="Proteomes" id="UP000266975">
    <property type="component" value="Unassembled WGS sequence"/>
</dbReference>
<dbReference type="InterPro" id="IPR015424">
    <property type="entry name" value="PyrdxlP-dep_Trfase"/>
</dbReference>
<gene>
    <name evidence="7" type="ORF">C5L39_04470</name>
</gene>
<dbReference type="PANTHER" id="PTHR43525:SF2">
    <property type="entry name" value="CYSTATHIONINE BETA-LYASE-RELATED"/>
    <property type="match status" value="1"/>
</dbReference>
<dbReference type="RefSeq" id="WP_123047648.1">
    <property type="nucleotide sequence ID" value="NZ_PTJO01000003.1"/>
</dbReference>
<accession>A0A3M8KAP9</accession>
<dbReference type="InterPro" id="IPR051798">
    <property type="entry name" value="Class-II_PLP-Dep_Aminotrans"/>
</dbReference>
<evidence type="ECO:0000259" key="6">
    <source>
        <dbReference type="Pfam" id="PF00155"/>
    </source>
</evidence>
<evidence type="ECO:0000313" key="7">
    <source>
        <dbReference type="EMBL" id="RNE49602.1"/>
    </source>
</evidence>
<proteinExistence type="inferred from homology"/>
<protein>
    <recommendedName>
        <fullName evidence="2">cysteine-S-conjugate beta-lyase</fullName>
        <ecNumber evidence="2">4.4.1.13</ecNumber>
    </recommendedName>
</protein>
<dbReference type="InterPro" id="IPR015422">
    <property type="entry name" value="PyrdxlP-dep_Trfase_small"/>
</dbReference>